<dbReference type="PANTHER" id="PTHR13114:SF7">
    <property type="entry name" value="MEDIATOR OF RNA POLYMERASE II TRANSCRIPTION SUBUNIT 17"/>
    <property type="match status" value="1"/>
</dbReference>
<organism evidence="10 11">
    <name type="scientific">Malassezia arunalokei</name>
    <dbReference type="NCBI Taxonomy" id="1514897"/>
    <lineage>
        <taxon>Eukaryota</taxon>
        <taxon>Fungi</taxon>
        <taxon>Dikarya</taxon>
        <taxon>Basidiomycota</taxon>
        <taxon>Ustilaginomycotina</taxon>
        <taxon>Malasseziomycetes</taxon>
        <taxon>Malasseziales</taxon>
        <taxon>Malasseziaceae</taxon>
        <taxon>Malassezia</taxon>
    </lineage>
</organism>
<feature type="compositionally biased region" description="Low complexity" evidence="9">
    <location>
        <begin position="101"/>
        <end position="117"/>
    </location>
</feature>
<evidence type="ECO:0000256" key="4">
    <source>
        <dbReference type="ARBA" id="ARBA00023015"/>
    </source>
</evidence>
<evidence type="ECO:0000313" key="10">
    <source>
        <dbReference type="EMBL" id="WFD16117.1"/>
    </source>
</evidence>
<dbReference type="GO" id="GO:0016592">
    <property type="term" value="C:mediator complex"/>
    <property type="evidence" value="ECO:0007669"/>
    <property type="project" value="InterPro"/>
</dbReference>
<evidence type="ECO:0000313" key="11">
    <source>
        <dbReference type="Proteomes" id="UP001217582"/>
    </source>
</evidence>
<keyword evidence="11" id="KW-1185">Reference proteome</keyword>
<dbReference type="GO" id="GO:0003712">
    <property type="term" value="F:transcription coregulator activity"/>
    <property type="evidence" value="ECO:0007669"/>
    <property type="project" value="InterPro"/>
</dbReference>
<evidence type="ECO:0000256" key="2">
    <source>
        <dbReference type="ARBA" id="ARBA00005635"/>
    </source>
</evidence>
<keyword evidence="6 8" id="KW-0539">Nucleus</keyword>
<dbReference type="Proteomes" id="UP001217582">
    <property type="component" value="Chromosome 4"/>
</dbReference>
<evidence type="ECO:0000256" key="3">
    <source>
        <dbReference type="ARBA" id="ARBA00019610"/>
    </source>
</evidence>
<protein>
    <recommendedName>
        <fullName evidence="3 8">Mediator of RNA polymerase II transcription subunit 17</fullName>
    </recommendedName>
    <alternativeName>
        <fullName evidence="7 8">Mediator complex subunit 17</fullName>
    </alternativeName>
</protein>
<dbReference type="AlphaFoldDB" id="A0AAJ6CLX4"/>
<gene>
    <name evidence="8" type="primary">MED17</name>
    <name evidence="10" type="ORF">MARU1_002153</name>
</gene>
<evidence type="ECO:0000256" key="7">
    <source>
        <dbReference type="ARBA" id="ARBA00032014"/>
    </source>
</evidence>
<name>A0AAJ6CLX4_9BASI</name>
<evidence type="ECO:0000256" key="6">
    <source>
        <dbReference type="ARBA" id="ARBA00023242"/>
    </source>
</evidence>
<proteinExistence type="inferred from homology"/>
<reference evidence="10 11" key="1">
    <citation type="submission" date="2023-03" db="EMBL/GenBank/DDBJ databases">
        <title>Mating type loci evolution in Malassezia.</title>
        <authorList>
            <person name="Coelho M.A."/>
        </authorList>
    </citation>
    <scope>NUCLEOTIDE SEQUENCE [LARGE SCALE GENOMIC DNA]</scope>
    <source>
        <strain evidence="10 11">CBS 13387</strain>
    </source>
</reference>
<dbReference type="GO" id="GO:0070847">
    <property type="term" value="C:core mediator complex"/>
    <property type="evidence" value="ECO:0007669"/>
    <property type="project" value="TreeGrafter"/>
</dbReference>
<dbReference type="EMBL" id="CP119919">
    <property type="protein sequence ID" value="WFD16117.1"/>
    <property type="molecule type" value="Genomic_DNA"/>
</dbReference>
<keyword evidence="8" id="KW-0010">Activator</keyword>
<keyword evidence="5 8" id="KW-0804">Transcription</keyword>
<keyword evidence="4 8" id="KW-0805">Transcription regulation</keyword>
<dbReference type="InterPro" id="IPR019313">
    <property type="entry name" value="Mediator_Med17"/>
</dbReference>
<comment type="function">
    <text evidence="8">Component of the Mediator complex, a coactivator involved in the regulated transcription of nearly all RNA polymerase II-dependent genes. Mediator functions as a bridge to convey information from gene-specific regulatory proteins to the basal RNA polymerase II transcription machinery. Mediator is recruited to promoters by direct interactions with regulatory proteins and serves as a scaffold for the assembly of a functional preinitiation complex with RNA polymerase II and the general transcription factors.</text>
</comment>
<evidence type="ECO:0000256" key="5">
    <source>
        <dbReference type="ARBA" id="ARBA00023163"/>
    </source>
</evidence>
<dbReference type="PANTHER" id="PTHR13114">
    <property type="entry name" value="MEDIATOR OF RNA POLYMERASE II TRANSCRIPTION SUBUNIT 17"/>
    <property type="match status" value="1"/>
</dbReference>
<sequence length="604" mass="67850">MTDVRLRVGRVRAPDSVLDAFGESGSLSQERTLLDIQADGRRIISPNLTFDDHERARRMRLWAERGDFRLLHADDLDDVDRKAPQVDAVEALRAVYEDHAQPSTSEQAEAQASAPSTRLGTIGEKEFVPLRDTLLHQLEVSLFHAEQAQNLLGMLIQNTRSDTSSVLAAQSEYFLDPHALSLSALERAIPEDHNNAPPRPLSVSEQKLILQEKHTSIRNAAQILVHGADEMEQCLESERSRWHGLQKIQRRGWKLTPGRPLVDIERFDTPTVKRDVLQGFGVPIVQGNGSIKEEGARDAWIGYGPSEAPISILQRTLAYWADAPTSGPHLAFPDRTWRRLQVEFHDHASKQIWKSGSTRETRSDDADLDAQLYDAQLDVVDAELFRELAVQSGTLSPVLARTISDHCISLPLSSTLEMRFVLVPYDESSPGEESPWSTLLLHVLRLRMLRGWTVRIRAMWDKRAASIALHPPKVRFALMAPLWELYEYTLFLSRLRATLDHALSGFDNARILWEPYGAIHDVHQWISHLLDLSTSNSDLIPVGGSIWVYYDSVMITHLSLRAPSHMLAHFPHHATSNGTGVRMSVELENLAPFLVSECTALASA</sequence>
<accession>A0AAJ6CLX4</accession>
<evidence type="ECO:0000256" key="9">
    <source>
        <dbReference type="SAM" id="MobiDB-lite"/>
    </source>
</evidence>
<evidence type="ECO:0000256" key="8">
    <source>
        <dbReference type="RuleBase" id="RU364140"/>
    </source>
</evidence>
<feature type="region of interest" description="Disordered" evidence="9">
    <location>
        <begin position="99"/>
        <end position="118"/>
    </location>
</feature>
<dbReference type="GO" id="GO:0006357">
    <property type="term" value="P:regulation of transcription by RNA polymerase II"/>
    <property type="evidence" value="ECO:0007669"/>
    <property type="project" value="InterPro"/>
</dbReference>
<comment type="subunit">
    <text evidence="8">Component of the Mediator complex.</text>
</comment>
<evidence type="ECO:0000256" key="1">
    <source>
        <dbReference type="ARBA" id="ARBA00004123"/>
    </source>
</evidence>
<comment type="similarity">
    <text evidence="2 8">Belongs to the Mediator complex subunit 17 family.</text>
</comment>
<dbReference type="Pfam" id="PF10156">
    <property type="entry name" value="Med17"/>
    <property type="match status" value="1"/>
</dbReference>
<comment type="subcellular location">
    <subcellularLocation>
        <location evidence="1 8">Nucleus</location>
    </subcellularLocation>
</comment>